<dbReference type="GeneID" id="34443622"/>
<dbReference type="InterPro" id="IPR000330">
    <property type="entry name" value="SNF2_N"/>
</dbReference>
<dbReference type="SMART" id="SM00490">
    <property type="entry name" value="HELICc"/>
    <property type="match status" value="1"/>
</dbReference>
<dbReference type="RefSeq" id="XP_022394693.1">
    <property type="nucleotide sequence ID" value="XM_022527362.1"/>
</dbReference>
<gene>
    <name evidence="12" type="ORF">ABOM_000232</name>
</gene>
<keyword evidence="7" id="KW-0223">Dioxygenase</keyword>
<dbReference type="PROSITE" id="PS51194">
    <property type="entry name" value="HELICASE_CTER"/>
    <property type="match status" value="1"/>
</dbReference>
<dbReference type="InterPro" id="IPR042098">
    <property type="entry name" value="TauD-like_sf"/>
</dbReference>
<dbReference type="OrthoDB" id="4500730at2759"/>
<sequence>MPNNDSAPLYPAYLPVRPEGFTPTLRVPLQDIPEAGCRADPSLPDIYTKDSQLKNITPRIGTEIRGVQLSQLSTEGLDQLALLAAQRGVLVFRDQDFANIGTGRQRDIAAHYGPLHQHPTMGYPQGTSPEFQVVYADEKVGNLRTLLGRRTSYDLWHIDQTFTPNTPGVTFFWVLETPASGGGDTAFTSLTAAYQALSSTFREGLHPLKLLHTSASVGEVARIGQERALKEAVQTEHPLVIEHPVTHESALFVNPTIARQVVGYKPEESENLLTFLHNHIRSLDFSCRVSWEKGTVVVWDQRAVAHSAVPDFEDGDRRHMFTGFRTYTMTSDTDSDHDLGHVEHEKDDGVPEKLTPGRGKMWLQKILKLETHSEWFEWLRSPLVAPWWKELYSDCLSRPKSGKPARVRYKVVLERLARGEANGQTRYSARFPEKDEWDLADHLARFVCMVKTENFRSNQGVFFRQNFPESSMEAIACALLSYLRSTNGNSILGKRPYYKMSKEGPLSCVDLEADGQESDQLSAEEPELIDIMIDKWREEMLHPRERIVLTRCSPDYNPQEKYWQFQLISEALKRAETPSVDEQIENLGELLTNQNATWEPTLDHSVDGLDPLVNSQTDHFDPVKIEKTADLEASMAAEIDTSDFESSMLIIPTEESLEQFEKHRKILDNPEYQVDNHEQACQILKFANPRAPRMRSMNRSAVLKFWQPVAIARLLDIRANTKVRGAILGDSVGLGKTWEAIAVMLKIWEDYNQSVKQAMSEGKGLPAGKPFLVVLPPSLIMQWCAEITRVTDKLRVVLYYGNKSSKEGIQSLNTILHKEHELFDGSPVNGRTVVITSYQTLSNRHGPAAVKVWCRKTGQKYMEDKPTSPRDFPQLLEGCFSDVIIDEGHTLRNSDTSQSRVVYWLKANFYLLLTATPIYNSREDMRGYIPLLFKPPSQADKDTLKKLGRDIFKLPSENPARYVCCTKEAVEDYILDHKVPPMEAGERLRVIFGQIMVRRTLTSRLESFGSRMIGSDIPPTHRRLCTVVYSQEEQDMYARLSAIYVDGLFMRHPKDPAKVVWNMSKLRKLCLLTSWLGFEYLEHTLYAPNIPMACRKLKEGTLGTIFARAIVGQLNTQPQKSIYQSIESIVDARRTWVLEFLLKGSPKMRAMLPVLRDQVIVHGEKAMVWTQFPAEQIYVAAILKEAHIDAEVFHAGLTRDERMALVERFTQKHDECMVLISAYNVNAAGINLQNLCRNVHLLSVGLSKSVVNQAIGRVSRLGQERMTFVYEYRLQSSFDQELVSRSEWKALPGLVADLGEGFNFPSISKGAKGLLNRWVLRAGELYQLASGEPVRKEDITESRFILQKLMRSMEDTI</sequence>
<dbReference type="Pfam" id="PF00271">
    <property type="entry name" value="Helicase_C"/>
    <property type="match status" value="1"/>
</dbReference>
<evidence type="ECO:0000256" key="3">
    <source>
        <dbReference type="ARBA" id="ARBA00022723"/>
    </source>
</evidence>
<comment type="cofactor">
    <cofactor evidence="1">
        <name>Fe(2+)</name>
        <dbReference type="ChEBI" id="CHEBI:29033"/>
    </cofactor>
</comment>
<evidence type="ECO:0000313" key="12">
    <source>
        <dbReference type="EMBL" id="OGM50976.1"/>
    </source>
</evidence>
<accession>A0A1F8AGW1</accession>
<protein>
    <submittedName>
        <fullName evidence="12">DNA repair helicase rad5</fullName>
    </submittedName>
</protein>
<keyword evidence="6" id="KW-0067">ATP-binding</keyword>
<reference evidence="12 13" key="1">
    <citation type="journal article" date="2016" name="Genome Biol. Evol.">
        <title>Draft genome sequence of an aflatoxigenic Aspergillus species, A. bombycis.</title>
        <authorList>
            <person name="Moore G.G."/>
            <person name="Mack B.M."/>
            <person name="Beltz S.B."/>
            <person name="Gilbert M.K."/>
        </authorList>
    </citation>
    <scope>NUCLEOTIDE SEQUENCE [LARGE SCALE GENOMIC DNA]</scope>
    <source>
        <strain evidence="13">NRRL 26010</strain>
    </source>
</reference>
<keyword evidence="5" id="KW-0378">Hydrolase</keyword>
<dbReference type="InterPro" id="IPR014001">
    <property type="entry name" value="Helicase_ATP-bd"/>
</dbReference>
<proteinExistence type="inferred from homology"/>
<organism evidence="12 13">
    <name type="scientific">Aspergillus bombycis</name>
    <dbReference type="NCBI Taxonomy" id="109264"/>
    <lineage>
        <taxon>Eukaryota</taxon>
        <taxon>Fungi</taxon>
        <taxon>Dikarya</taxon>
        <taxon>Ascomycota</taxon>
        <taxon>Pezizomycotina</taxon>
        <taxon>Eurotiomycetes</taxon>
        <taxon>Eurotiomycetidae</taxon>
        <taxon>Eurotiales</taxon>
        <taxon>Aspergillaceae</taxon>
        <taxon>Aspergillus</taxon>
    </lineage>
</organism>
<dbReference type="CDD" id="cd18793">
    <property type="entry name" value="SF2_C_SNF"/>
    <property type="match status" value="1"/>
</dbReference>
<keyword evidence="12" id="KW-0347">Helicase</keyword>
<dbReference type="InterPro" id="IPR051323">
    <property type="entry name" value="AtsK-like"/>
</dbReference>
<feature type="domain" description="Helicase ATP-binding" evidence="10">
    <location>
        <begin position="717"/>
        <end position="935"/>
    </location>
</feature>
<dbReference type="SUPFAM" id="SSF52540">
    <property type="entry name" value="P-loop containing nucleoside triphosphate hydrolases"/>
    <property type="match status" value="2"/>
</dbReference>
<dbReference type="Proteomes" id="UP000179179">
    <property type="component" value="Unassembled WGS sequence"/>
</dbReference>
<dbReference type="PANTHER" id="PTHR30468:SF1">
    <property type="entry name" value="ALPHA-KETOGLUTARATE-DEPENDENT SULFONATE DIOXYGENASE"/>
    <property type="match status" value="1"/>
</dbReference>
<keyword evidence="13" id="KW-1185">Reference proteome</keyword>
<evidence type="ECO:0000256" key="5">
    <source>
        <dbReference type="ARBA" id="ARBA00022801"/>
    </source>
</evidence>
<name>A0A1F8AGW1_9EURO</name>
<evidence type="ECO:0000256" key="7">
    <source>
        <dbReference type="ARBA" id="ARBA00022964"/>
    </source>
</evidence>
<evidence type="ECO:0000259" key="10">
    <source>
        <dbReference type="PROSITE" id="PS51192"/>
    </source>
</evidence>
<dbReference type="Gene3D" id="3.60.130.10">
    <property type="entry name" value="Clavaminate synthase-like"/>
    <property type="match status" value="1"/>
</dbReference>
<evidence type="ECO:0000256" key="1">
    <source>
        <dbReference type="ARBA" id="ARBA00001954"/>
    </source>
</evidence>
<evidence type="ECO:0000256" key="9">
    <source>
        <dbReference type="ARBA" id="ARBA00023004"/>
    </source>
</evidence>
<evidence type="ECO:0000259" key="11">
    <source>
        <dbReference type="PROSITE" id="PS51194"/>
    </source>
</evidence>
<evidence type="ECO:0000256" key="8">
    <source>
        <dbReference type="ARBA" id="ARBA00023002"/>
    </source>
</evidence>
<evidence type="ECO:0000256" key="4">
    <source>
        <dbReference type="ARBA" id="ARBA00022741"/>
    </source>
</evidence>
<dbReference type="Pfam" id="PF02668">
    <property type="entry name" value="TauD"/>
    <property type="match status" value="1"/>
</dbReference>
<evidence type="ECO:0000256" key="2">
    <source>
        <dbReference type="ARBA" id="ARBA00005896"/>
    </source>
</evidence>
<keyword evidence="8" id="KW-0560">Oxidoreductase</keyword>
<dbReference type="GO" id="GO:0004386">
    <property type="term" value="F:helicase activity"/>
    <property type="evidence" value="ECO:0007669"/>
    <property type="project" value="UniProtKB-KW"/>
</dbReference>
<dbReference type="Gene3D" id="3.40.50.300">
    <property type="entry name" value="P-loop containing nucleotide triphosphate hydrolases"/>
    <property type="match status" value="1"/>
</dbReference>
<dbReference type="InterPro" id="IPR001650">
    <property type="entry name" value="Helicase_C-like"/>
</dbReference>
<dbReference type="Pfam" id="PF00176">
    <property type="entry name" value="SNF2-rel_dom"/>
    <property type="match status" value="1"/>
</dbReference>
<dbReference type="InterPro" id="IPR038718">
    <property type="entry name" value="SNF2-like_sf"/>
</dbReference>
<dbReference type="Gene3D" id="3.40.50.10810">
    <property type="entry name" value="Tandem AAA-ATPase domain"/>
    <property type="match status" value="1"/>
</dbReference>
<dbReference type="GO" id="GO:0005524">
    <property type="term" value="F:ATP binding"/>
    <property type="evidence" value="ECO:0007669"/>
    <property type="project" value="InterPro"/>
</dbReference>
<evidence type="ECO:0000313" key="13">
    <source>
        <dbReference type="Proteomes" id="UP000179179"/>
    </source>
</evidence>
<feature type="domain" description="Helicase C-terminal" evidence="11">
    <location>
        <begin position="1147"/>
        <end position="1299"/>
    </location>
</feature>
<dbReference type="InterPro" id="IPR049730">
    <property type="entry name" value="SNF2/RAD54-like_C"/>
</dbReference>
<keyword evidence="3" id="KW-0479">Metal-binding</keyword>
<dbReference type="GO" id="GO:0016787">
    <property type="term" value="F:hydrolase activity"/>
    <property type="evidence" value="ECO:0007669"/>
    <property type="project" value="UniProtKB-KW"/>
</dbReference>
<evidence type="ECO:0000256" key="6">
    <source>
        <dbReference type="ARBA" id="ARBA00022840"/>
    </source>
</evidence>
<keyword evidence="4" id="KW-0547">Nucleotide-binding</keyword>
<dbReference type="GO" id="GO:0016706">
    <property type="term" value="F:2-oxoglutarate-dependent dioxygenase activity"/>
    <property type="evidence" value="ECO:0007669"/>
    <property type="project" value="TreeGrafter"/>
</dbReference>
<dbReference type="EMBL" id="LYCR01000001">
    <property type="protein sequence ID" value="OGM50976.1"/>
    <property type="molecule type" value="Genomic_DNA"/>
</dbReference>
<dbReference type="InterPro" id="IPR027417">
    <property type="entry name" value="P-loop_NTPase"/>
</dbReference>
<dbReference type="PROSITE" id="PS51192">
    <property type="entry name" value="HELICASE_ATP_BIND_1"/>
    <property type="match status" value="1"/>
</dbReference>
<keyword evidence="9" id="KW-0408">Iron</keyword>
<comment type="caution">
    <text evidence="12">The sequence shown here is derived from an EMBL/GenBank/DDBJ whole genome shotgun (WGS) entry which is preliminary data.</text>
</comment>
<dbReference type="GO" id="GO:0005737">
    <property type="term" value="C:cytoplasm"/>
    <property type="evidence" value="ECO:0007669"/>
    <property type="project" value="TreeGrafter"/>
</dbReference>
<dbReference type="SMART" id="SM00487">
    <property type="entry name" value="DEXDc"/>
    <property type="match status" value="1"/>
</dbReference>
<comment type="similarity">
    <text evidence="2">Belongs to the TfdA dioxygenase family.</text>
</comment>
<dbReference type="PANTHER" id="PTHR30468">
    <property type="entry name" value="ALPHA-KETOGLUTARATE-DEPENDENT SULFONATE DIOXYGENASE"/>
    <property type="match status" value="1"/>
</dbReference>
<dbReference type="SUPFAM" id="SSF51197">
    <property type="entry name" value="Clavaminate synthase-like"/>
    <property type="match status" value="1"/>
</dbReference>
<dbReference type="InterPro" id="IPR003819">
    <property type="entry name" value="TauD/TfdA-like"/>
</dbReference>
<dbReference type="GO" id="GO:0046872">
    <property type="term" value="F:metal ion binding"/>
    <property type="evidence" value="ECO:0007669"/>
    <property type="project" value="UniProtKB-KW"/>
</dbReference>